<evidence type="ECO:0000313" key="3">
    <source>
        <dbReference type="Proteomes" id="UP001596035"/>
    </source>
</evidence>
<reference evidence="3" key="1">
    <citation type="journal article" date="2019" name="Int. J. Syst. Evol. Microbiol.">
        <title>The Global Catalogue of Microorganisms (GCM) 10K type strain sequencing project: providing services to taxonomists for standard genome sequencing and annotation.</title>
        <authorList>
            <consortium name="The Broad Institute Genomics Platform"/>
            <consortium name="The Broad Institute Genome Sequencing Center for Infectious Disease"/>
            <person name="Wu L."/>
            <person name="Ma J."/>
        </authorList>
    </citation>
    <scope>NUCLEOTIDE SEQUENCE [LARGE SCALE GENOMIC DNA]</scope>
    <source>
        <strain evidence="3">CGMCC 4.7131</strain>
    </source>
</reference>
<name>A0ABW0DMV2_9ACTN</name>
<evidence type="ECO:0000313" key="2">
    <source>
        <dbReference type="EMBL" id="MFC5239085.1"/>
    </source>
</evidence>
<evidence type="ECO:0000259" key="1">
    <source>
        <dbReference type="Pfam" id="PF03756"/>
    </source>
</evidence>
<feature type="domain" description="A-factor biosynthesis hotdog" evidence="1">
    <location>
        <begin position="193"/>
        <end position="310"/>
    </location>
</feature>
<comment type="caution">
    <text evidence="2">The sequence shown here is derived from an EMBL/GenBank/DDBJ whole genome shotgun (WGS) entry which is preliminary data.</text>
</comment>
<dbReference type="InterPro" id="IPR047757">
    <property type="entry name" value="AfsA-like"/>
</dbReference>
<keyword evidence="3" id="KW-1185">Reference proteome</keyword>
<sequence length="316" mass="35018">MLTTAENPAAARPLLTTTVAKEYVHRAALAEVFLTEWTKAGTASFTVSAQWPRSHSFYECENGLYDPLLLCETVRQTFPLLAHVAYDVPLGHQLSWSRFQYSVNMDAMGLELNPAELELHVTCSDIRFFRSIPASMSMHIEAVRGGALLAVADTHFGCHSPAVYRRLRAGRAGDFGAFLNAPAAPRPVERTTVNRHRLRDIVLSPTQQRQRWQLRVDTGHPVLFDHPVDHVPGMLLLESVRQVAHAVRPFPAGAAPASMDATFKKYVEFDEPCWIETAPAAEAAPTRDGRQTVRVNAFQGEELAFTATTEMVDTAP</sequence>
<protein>
    <submittedName>
        <fullName evidence="2">ScbA/BarX family gamma-butyrolactone biosynthesis protein</fullName>
    </submittedName>
</protein>
<organism evidence="2 3">
    <name type="scientific">Streptomyces atrovirens</name>
    <dbReference type="NCBI Taxonomy" id="285556"/>
    <lineage>
        <taxon>Bacteria</taxon>
        <taxon>Bacillati</taxon>
        <taxon>Actinomycetota</taxon>
        <taxon>Actinomycetes</taxon>
        <taxon>Kitasatosporales</taxon>
        <taxon>Streptomycetaceae</taxon>
        <taxon>Streptomyces</taxon>
    </lineage>
</organism>
<dbReference type="RefSeq" id="WP_344561330.1">
    <property type="nucleotide sequence ID" value="NZ_BAAATG010000021.1"/>
</dbReference>
<dbReference type="Proteomes" id="UP001596035">
    <property type="component" value="Unassembled WGS sequence"/>
</dbReference>
<gene>
    <name evidence="2" type="ORF">ACFPWV_03995</name>
</gene>
<dbReference type="Pfam" id="PF03756">
    <property type="entry name" value="AfsA"/>
    <property type="match status" value="2"/>
</dbReference>
<accession>A0ABW0DMV2</accession>
<dbReference type="InterPro" id="IPR005509">
    <property type="entry name" value="AfsA_hotdog_dom"/>
</dbReference>
<dbReference type="NCBIfam" id="NF041195">
    <property type="entry name" value="ScbA_BarX_GamBu"/>
    <property type="match status" value="1"/>
</dbReference>
<proteinExistence type="predicted"/>
<feature type="domain" description="A-factor biosynthesis hotdog" evidence="1">
    <location>
        <begin position="23"/>
        <end position="156"/>
    </location>
</feature>
<dbReference type="EMBL" id="JBHSKN010000004">
    <property type="protein sequence ID" value="MFC5239085.1"/>
    <property type="molecule type" value="Genomic_DNA"/>
</dbReference>